<feature type="transmembrane region" description="Helical" evidence="1">
    <location>
        <begin position="6"/>
        <end position="28"/>
    </location>
</feature>
<sequence length="163" mass="17121">MTGRKLSWIALFIALSTIGAAIKIPALVGSVALDVFPALFASAMLGGGLGALIGALGHLLSAVIVGMPLGAFHFIIALEMAFLVWVFGSLYNNGKRKSAAILFILGNTFAAPLPFLFMMGKAFYIGIVPSLLIGSILNVIVAIAVIPRLSPVFKMLYLKGETK</sequence>
<organism evidence="3 4">
    <name type="scientific">Bacillus aquiflavi</name>
    <dbReference type="NCBI Taxonomy" id="2672567"/>
    <lineage>
        <taxon>Bacteria</taxon>
        <taxon>Bacillati</taxon>
        <taxon>Bacillota</taxon>
        <taxon>Bacilli</taxon>
        <taxon>Bacillales</taxon>
        <taxon>Bacillaceae</taxon>
        <taxon>Bacillus</taxon>
    </lineage>
</organism>
<evidence type="ECO:0000313" key="3">
    <source>
        <dbReference type="EMBL" id="NEY81214.1"/>
    </source>
</evidence>
<dbReference type="Proteomes" id="UP000570010">
    <property type="component" value="Unassembled WGS sequence"/>
</dbReference>
<name>A0A6B3W0X8_9BACI</name>
<keyword evidence="1" id="KW-1133">Transmembrane helix</keyword>
<dbReference type="AlphaFoldDB" id="A0A6B3W0X8"/>
<accession>A0A6B3W0X8</accession>
<evidence type="ECO:0000313" key="2">
    <source>
        <dbReference type="EMBL" id="MBA4536847.1"/>
    </source>
</evidence>
<keyword evidence="4" id="KW-1185">Reference proteome</keyword>
<dbReference type="Pfam" id="PF12822">
    <property type="entry name" value="ECF_trnsprt"/>
    <property type="match status" value="1"/>
</dbReference>
<gene>
    <name evidence="3" type="ORF">G4D64_06725</name>
    <name evidence="2" type="ORF">H1Z61_06760</name>
</gene>
<feature type="transmembrane region" description="Helical" evidence="1">
    <location>
        <begin position="99"/>
        <end position="117"/>
    </location>
</feature>
<evidence type="ECO:0000256" key="1">
    <source>
        <dbReference type="SAM" id="Phobius"/>
    </source>
</evidence>
<feature type="transmembrane region" description="Helical" evidence="1">
    <location>
        <begin position="123"/>
        <end position="146"/>
    </location>
</feature>
<dbReference type="EMBL" id="JAAIWN010000012">
    <property type="protein sequence ID" value="NEY81214.1"/>
    <property type="molecule type" value="Genomic_DNA"/>
</dbReference>
<dbReference type="EMBL" id="JACEIO010000012">
    <property type="protein sequence ID" value="MBA4536847.1"/>
    <property type="molecule type" value="Genomic_DNA"/>
</dbReference>
<feature type="transmembrane region" description="Helical" evidence="1">
    <location>
        <begin position="35"/>
        <end position="56"/>
    </location>
</feature>
<dbReference type="RefSeq" id="WP_163241442.1">
    <property type="nucleotide sequence ID" value="NZ_CP082780.1"/>
</dbReference>
<keyword evidence="1" id="KW-0472">Membrane</keyword>
<feature type="transmembrane region" description="Helical" evidence="1">
    <location>
        <begin position="62"/>
        <end position="87"/>
    </location>
</feature>
<dbReference type="Proteomes" id="UP000472971">
    <property type="component" value="Unassembled WGS sequence"/>
</dbReference>
<dbReference type="InterPro" id="IPR024529">
    <property type="entry name" value="ECF_trnsprt_substrate-spec"/>
</dbReference>
<proteinExistence type="predicted"/>
<evidence type="ECO:0000313" key="5">
    <source>
        <dbReference type="Proteomes" id="UP000570010"/>
    </source>
</evidence>
<reference evidence="3 4" key="1">
    <citation type="submission" date="2020-02" db="EMBL/GenBank/DDBJ databases">
        <title>Bacillus aquiflavi sp. nov., isolated from yellow water of strong flavor Chinese baijiu in Yibin region of China.</title>
        <authorList>
            <person name="Xie J."/>
        </authorList>
    </citation>
    <scope>NUCLEOTIDE SEQUENCE [LARGE SCALE GENOMIC DNA]</scope>
    <source>
        <strain evidence="3 4">3H-10</strain>
    </source>
</reference>
<evidence type="ECO:0000313" key="4">
    <source>
        <dbReference type="Proteomes" id="UP000472971"/>
    </source>
</evidence>
<dbReference type="Gene3D" id="1.10.1760.20">
    <property type="match status" value="1"/>
</dbReference>
<comment type="caution">
    <text evidence="3">The sequence shown here is derived from an EMBL/GenBank/DDBJ whole genome shotgun (WGS) entry which is preliminary data.</text>
</comment>
<protein>
    <submittedName>
        <fullName evidence="3">ECF transporter S component</fullName>
    </submittedName>
</protein>
<reference evidence="2 5" key="2">
    <citation type="submission" date="2020-07" db="EMBL/GenBank/DDBJ databases">
        <authorList>
            <person name="Feng H."/>
        </authorList>
    </citation>
    <scope>NUCLEOTIDE SEQUENCE [LARGE SCALE GENOMIC DNA]</scope>
    <source>
        <strain evidence="5">s-12</strain>
        <strain evidence="2">S-12</strain>
    </source>
</reference>
<dbReference type="GO" id="GO:0022857">
    <property type="term" value="F:transmembrane transporter activity"/>
    <property type="evidence" value="ECO:0007669"/>
    <property type="project" value="InterPro"/>
</dbReference>
<keyword evidence="1" id="KW-0812">Transmembrane</keyword>